<keyword evidence="2" id="KW-1185">Reference proteome</keyword>
<dbReference type="EMBL" id="BGPR01006772">
    <property type="protein sequence ID" value="GBN21749.1"/>
    <property type="molecule type" value="Genomic_DNA"/>
</dbReference>
<proteinExistence type="predicted"/>
<name>A0A4Y2M4U3_ARAVE</name>
<organism evidence="1 2">
    <name type="scientific">Araneus ventricosus</name>
    <name type="common">Orbweaver spider</name>
    <name type="synonym">Epeira ventricosa</name>
    <dbReference type="NCBI Taxonomy" id="182803"/>
    <lineage>
        <taxon>Eukaryota</taxon>
        <taxon>Metazoa</taxon>
        <taxon>Ecdysozoa</taxon>
        <taxon>Arthropoda</taxon>
        <taxon>Chelicerata</taxon>
        <taxon>Arachnida</taxon>
        <taxon>Araneae</taxon>
        <taxon>Araneomorphae</taxon>
        <taxon>Entelegynae</taxon>
        <taxon>Araneoidea</taxon>
        <taxon>Araneidae</taxon>
        <taxon>Araneus</taxon>
    </lineage>
</organism>
<gene>
    <name evidence="1" type="ORF">AVEN_171329_1</name>
</gene>
<dbReference type="AlphaFoldDB" id="A0A4Y2M4U3"/>
<accession>A0A4Y2M4U3</accession>
<evidence type="ECO:0000313" key="1">
    <source>
        <dbReference type="EMBL" id="GBN21749.1"/>
    </source>
</evidence>
<evidence type="ECO:0008006" key="3">
    <source>
        <dbReference type="Google" id="ProtNLM"/>
    </source>
</evidence>
<dbReference type="Proteomes" id="UP000499080">
    <property type="component" value="Unassembled WGS sequence"/>
</dbReference>
<evidence type="ECO:0000313" key="2">
    <source>
        <dbReference type="Proteomes" id="UP000499080"/>
    </source>
</evidence>
<reference evidence="1 2" key="1">
    <citation type="journal article" date="2019" name="Sci. Rep.">
        <title>Orb-weaving spider Araneus ventricosus genome elucidates the spidroin gene catalogue.</title>
        <authorList>
            <person name="Kono N."/>
            <person name="Nakamura H."/>
            <person name="Ohtoshi R."/>
            <person name="Moran D.A.P."/>
            <person name="Shinohara A."/>
            <person name="Yoshida Y."/>
            <person name="Fujiwara M."/>
            <person name="Mori M."/>
            <person name="Tomita M."/>
            <person name="Arakawa K."/>
        </authorList>
    </citation>
    <scope>NUCLEOTIDE SEQUENCE [LARGE SCALE GENOMIC DNA]</scope>
</reference>
<sequence length="159" mass="17766">MAEASENRMVDIARDVDLGNSAHKFSYSFKLLNLRMTEPWTFRKKFSTGCESGPSSWSCEMVFHKVEDNGKVSFPVTIKRTDSGSNGLDVVVNPQIRDDFGRNLSERWVLQGGSILGGDAITRILEADFSNTEEGFCLILEFQVQIFIFVSSCHSPSTV</sequence>
<protein>
    <recommendedName>
        <fullName evidence="3">MATH domain-containing protein</fullName>
    </recommendedName>
</protein>
<comment type="caution">
    <text evidence="1">The sequence shown here is derived from an EMBL/GenBank/DDBJ whole genome shotgun (WGS) entry which is preliminary data.</text>
</comment>